<dbReference type="EMBL" id="JAUSRD010000001">
    <property type="protein sequence ID" value="MDP9891169.1"/>
    <property type="molecule type" value="Genomic_DNA"/>
</dbReference>
<dbReference type="Proteomes" id="UP001242045">
    <property type="component" value="Unassembled WGS sequence"/>
</dbReference>
<sequence length="34" mass="3663">MQSAGYKRPMPGDDDPNLPTPAQAAAMNIKDPYT</sequence>
<name>A0AAW8CTE2_9BURK</name>
<gene>
    <name evidence="2" type="ORF">J2W31_000265</name>
</gene>
<reference evidence="2" key="1">
    <citation type="submission" date="2023-07" db="EMBL/GenBank/DDBJ databases">
        <title>Sorghum-associated microbial communities from plants grown in Nebraska, USA.</title>
        <authorList>
            <person name="Schachtman D."/>
        </authorList>
    </citation>
    <scope>NUCLEOTIDE SEQUENCE</scope>
    <source>
        <strain evidence="2">DS3754</strain>
    </source>
</reference>
<comment type="caution">
    <text evidence="2">The sequence shown here is derived from an EMBL/GenBank/DDBJ whole genome shotgun (WGS) entry which is preliminary data.</text>
</comment>
<evidence type="ECO:0000313" key="3">
    <source>
        <dbReference type="Proteomes" id="UP001242045"/>
    </source>
</evidence>
<evidence type="ECO:0000256" key="1">
    <source>
        <dbReference type="SAM" id="MobiDB-lite"/>
    </source>
</evidence>
<dbReference type="AlphaFoldDB" id="A0AAW8CTE2"/>
<accession>A0AAW8CTE2</accession>
<proteinExistence type="predicted"/>
<protein>
    <submittedName>
        <fullName evidence="2">Uncharacterized protein</fullName>
    </submittedName>
</protein>
<evidence type="ECO:0000313" key="2">
    <source>
        <dbReference type="EMBL" id="MDP9891169.1"/>
    </source>
</evidence>
<organism evidence="2 3">
    <name type="scientific">Variovorax boronicumulans</name>
    <dbReference type="NCBI Taxonomy" id="436515"/>
    <lineage>
        <taxon>Bacteria</taxon>
        <taxon>Pseudomonadati</taxon>
        <taxon>Pseudomonadota</taxon>
        <taxon>Betaproteobacteria</taxon>
        <taxon>Burkholderiales</taxon>
        <taxon>Comamonadaceae</taxon>
        <taxon>Variovorax</taxon>
    </lineage>
</organism>
<feature type="region of interest" description="Disordered" evidence="1">
    <location>
        <begin position="1"/>
        <end position="34"/>
    </location>
</feature>